<keyword evidence="6" id="KW-1185">Reference proteome</keyword>
<evidence type="ECO:0000313" key="6">
    <source>
        <dbReference type="Proteomes" id="UP000594263"/>
    </source>
</evidence>
<evidence type="ECO:0000256" key="3">
    <source>
        <dbReference type="ARBA" id="ARBA00022691"/>
    </source>
</evidence>
<keyword evidence="2" id="KW-0808">Transferase</keyword>
<dbReference type="PROSITE" id="PS51683">
    <property type="entry name" value="SAM_OMT_II"/>
    <property type="match status" value="1"/>
</dbReference>
<dbReference type="InterPro" id="IPR016461">
    <property type="entry name" value="COMT-like"/>
</dbReference>
<dbReference type="GO" id="GO:0032259">
    <property type="term" value="P:methylation"/>
    <property type="evidence" value="ECO:0007669"/>
    <property type="project" value="UniProtKB-KW"/>
</dbReference>
<organism evidence="5 6">
    <name type="scientific">Kalanchoe fedtschenkoi</name>
    <name type="common">Lavender scallops</name>
    <name type="synonym">South American air plant</name>
    <dbReference type="NCBI Taxonomy" id="63787"/>
    <lineage>
        <taxon>Eukaryota</taxon>
        <taxon>Viridiplantae</taxon>
        <taxon>Streptophyta</taxon>
        <taxon>Embryophyta</taxon>
        <taxon>Tracheophyta</taxon>
        <taxon>Spermatophyta</taxon>
        <taxon>Magnoliopsida</taxon>
        <taxon>eudicotyledons</taxon>
        <taxon>Gunneridae</taxon>
        <taxon>Pentapetalae</taxon>
        <taxon>Saxifragales</taxon>
        <taxon>Crassulaceae</taxon>
        <taxon>Kalanchoe</taxon>
    </lineage>
</organism>
<evidence type="ECO:0000256" key="1">
    <source>
        <dbReference type="ARBA" id="ARBA00022603"/>
    </source>
</evidence>
<evidence type="ECO:0000259" key="4">
    <source>
        <dbReference type="Pfam" id="PF00891"/>
    </source>
</evidence>
<dbReference type="Gramene" id="Kaladp0424s0007.1.v1.1">
    <property type="protein sequence ID" value="Kaladp0424s0007.1.v1.1"/>
    <property type="gene ID" value="Kaladp0424s0007.v1.1"/>
</dbReference>
<dbReference type="Proteomes" id="UP000594263">
    <property type="component" value="Unplaced"/>
</dbReference>
<dbReference type="InterPro" id="IPR029063">
    <property type="entry name" value="SAM-dependent_MTases_sf"/>
</dbReference>
<name>A0A7N1A5Z7_KALFE</name>
<reference evidence="5" key="1">
    <citation type="submission" date="2021-01" db="UniProtKB">
        <authorList>
            <consortium name="EnsemblPlants"/>
        </authorList>
    </citation>
    <scope>IDENTIFICATION</scope>
</reference>
<evidence type="ECO:0000256" key="2">
    <source>
        <dbReference type="ARBA" id="ARBA00022679"/>
    </source>
</evidence>
<dbReference type="GO" id="GO:0008171">
    <property type="term" value="F:O-methyltransferase activity"/>
    <property type="evidence" value="ECO:0007669"/>
    <property type="project" value="InterPro"/>
</dbReference>
<dbReference type="InterPro" id="IPR001077">
    <property type="entry name" value="COMT_C"/>
</dbReference>
<keyword evidence="3" id="KW-0949">S-adenosyl-L-methionine</keyword>
<keyword evidence="1" id="KW-0489">Methyltransferase</keyword>
<sequence>MPLLVLMNTDKVIFECLDKLTNFILDPEGATCSFEMAHGVGFYDYLAQRPDSRLSIMFDELMDFSNKMLFDKMMMVYGGFSEVVELMDVGGNEGSTLKHLISLYPDIKGINFDLHHVIARAPNLEGVKHVAGDIDEITEKAKDSMEGCYSFSVGRCDFGRDLECRKLRTQRCHYVEDI</sequence>
<evidence type="ECO:0000313" key="5">
    <source>
        <dbReference type="EnsemblPlants" id="Kaladp0424s0007.1.v1.1"/>
    </source>
</evidence>
<dbReference type="Pfam" id="PF00891">
    <property type="entry name" value="Methyltransf_2"/>
    <property type="match status" value="1"/>
</dbReference>
<dbReference type="SUPFAM" id="SSF53335">
    <property type="entry name" value="S-adenosyl-L-methionine-dependent methyltransferases"/>
    <property type="match status" value="1"/>
</dbReference>
<dbReference type="PANTHER" id="PTHR11746">
    <property type="entry name" value="O-METHYLTRANSFERASE"/>
    <property type="match status" value="1"/>
</dbReference>
<dbReference type="AlphaFoldDB" id="A0A7N1A5Z7"/>
<proteinExistence type="predicted"/>
<dbReference type="Gene3D" id="3.40.50.150">
    <property type="entry name" value="Vaccinia Virus protein VP39"/>
    <property type="match status" value="1"/>
</dbReference>
<accession>A0A7N1A5Z7</accession>
<feature type="domain" description="O-methyltransferase C-terminal" evidence="4">
    <location>
        <begin position="20"/>
        <end position="134"/>
    </location>
</feature>
<dbReference type="OMA" id="CHYVEDI"/>
<protein>
    <recommendedName>
        <fullName evidence="4">O-methyltransferase C-terminal domain-containing protein</fullName>
    </recommendedName>
</protein>
<dbReference type="EnsemblPlants" id="Kaladp0424s0007.1.v1.1">
    <property type="protein sequence ID" value="Kaladp0424s0007.1.v1.1"/>
    <property type="gene ID" value="Kaladp0424s0007.v1.1"/>
</dbReference>